<accession>A0AAW1XPT3</accession>
<dbReference type="PANTHER" id="PTHR43482">
    <property type="entry name" value="PROTEIN AST1-RELATED"/>
    <property type="match status" value="1"/>
</dbReference>
<dbReference type="InterPro" id="IPR036291">
    <property type="entry name" value="NAD(P)-bd_dom_sf"/>
</dbReference>
<dbReference type="SMART" id="SM00829">
    <property type="entry name" value="PKS_ER"/>
    <property type="match status" value="1"/>
</dbReference>
<dbReference type="Gene3D" id="3.40.50.720">
    <property type="entry name" value="NAD(P)-binding Rossmann-like Domain"/>
    <property type="match status" value="1"/>
</dbReference>
<dbReference type="Pfam" id="PF13602">
    <property type="entry name" value="ADH_zinc_N_2"/>
    <property type="match status" value="1"/>
</dbReference>
<reference evidence="2 3" key="1">
    <citation type="journal article" date="2023" name="G3 (Bethesda)">
        <title>A chromosome-length genome assembly and annotation of blackberry (Rubus argutus, cv. 'Hillquist').</title>
        <authorList>
            <person name="Bruna T."/>
            <person name="Aryal R."/>
            <person name="Dudchenko O."/>
            <person name="Sargent D.J."/>
            <person name="Mead D."/>
            <person name="Buti M."/>
            <person name="Cavallini A."/>
            <person name="Hytonen T."/>
            <person name="Andres J."/>
            <person name="Pham M."/>
            <person name="Weisz D."/>
            <person name="Mascagni F."/>
            <person name="Usai G."/>
            <person name="Natali L."/>
            <person name="Bassil N."/>
            <person name="Fernandez G.E."/>
            <person name="Lomsadze A."/>
            <person name="Armour M."/>
            <person name="Olukolu B."/>
            <person name="Poorten T."/>
            <person name="Britton C."/>
            <person name="Davik J."/>
            <person name="Ashrafi H."/>
            <person name="Aiden E.L."/>
            <person name="Borodovsky M."/>
            <person name="Worthington M."/>
        </authorList>
    </citation>
    <scope>NUCLEOTIDE SEQUENCE [LARGE SCALE GENOMIC DNA]</scope>
    <source>
        <strain evidence="2">PI 553951</strain>
    </source>
</reference>
<gene>
    <name evidence="2" type="ORF">M0R45_014742</name>
</gene>
<dbReference type="Proteomes" id="UP001457282">
    <property type="component" value="Unassembled WGS sequence"/>
</dbReference>
<sequence length="340" mass="36785">MRILRSHSFRVSISDSKVGLRHIVTRCRAVVLPRFGGPEVLELRPNVEVPDLKPNEVLVRTRAVSINPLDTRMRSGYAVGASVRGLTVGQEVFGALHPTAVRGTYADYAILSEDELAPKPASVTHVEASAIPFAALTAWRALKGTARIAEGQRLLVVGGGGAVGFSAIQLAVAARCHVTTTCGSQSIDRVLAAGAEQAVDYTAEDIALTIKGKFDAVLDTIGGPETERISISFLKKGGHYMTLQGEAASLTDRYGIVIGLPIATAVLLKKQIQYRSSHGIEYWWTFMRADSEGLDEIRRLSDAGKLNIPVEKTFPISQVREAHEAKEKKQIHGKVVLELD</sequence>
<comment type="caution">
    <text evidence="2">The sequence shown here is derived from an EMBL/GenBank/DDBJ whole genome shotgun (WGS) entry which is preliminary data.</text>
</comment>
<dbReference type="Gene3D" id="3.90.180.10">
    <property type="entry name" value="Medium-chain alcohol dehydrogenases, catalytic domain"/>
    <property type="match status" value="2"/>
</dbReference>
<evidence type="ECO:0000259" key="1">
    <source>
        <dbReference type="SMART" id="SM00829"/>
    </source>
</evidence>
<dbReference type="InterPro" id="IPR052585">
    <property type="entry name" value="Lipid_raft_assoc_Zn_ADH"/>
</dbReference>
<dbReference type="InterPro" id="IPR011032">
    <property type="entry name" value="GroES-like_sf"/>
</dbReference>
<dbReference type="SUPFAM" id="SSF51735">
    <property type="entry name" value="NAD(P)-binding Rossmann-fold domains"/>
    <property type="match status" value="1"/>
</dbReference>
<dbReference type="GO" id="GO:0016491">
    <property type="term" value="F:oxidoreductase activity"/>
    <property type="evidence" value="ECO:0007669"/>
    <property type="project" value="InterPro"/>
</dbReference>
<feature type="domain" description="Enoyl reductase (ER)" evidence="1">
    <location>
        <begin position="36"/>
        <end position="337"/>
    </location>
</feature>
<dbReference type="AlphaFoldDB" id="A0AAW1XPT3"/>
<dbReference type="EMBL" id="JBEDUW010000003">
    <property type="protein sequence ID" value="KAK9937979.1"/>
    <property type="molecule type" value="Genomic_DNA"/>
</dbReference>
<protein>
    <recommendedName>
        <fullName evidence="1">Enoyl reductase (ER) domain-containing protein</fullName>
    </recommendedName>
</protein>
<proteinExistence type="predicted"/>
<evidence type="ECO:0000313" key="2">
    <source>
        <dbReference type="EMBL" id="KAK9937979.1"/>
    </source>
</evidence>
<evidence type="ECO:0000313" key="3">
    <source>
        <dbReference type="Proteomes" id="UP001457282"/>
    </source>
</evidence>
<dbReference type="InterPro" id="IPR020843">
    <property type="entry name" value="ER"/>
</dbReference>
<keyword evidence="3" id="KW-1185">Reference proteome</keyword>
<dbReference type="SUPFAM" id="SSF50129">
    <property type="entry name" value="GroES-like"/>
    <property type="match status" value="1"/>
</dbReference>
<name>A0AAW1XPT3_RUBAR</name>
<organism evidence="2 3">
    <name type="scientific">Rubus argutus</name>
    <name type="common">Southern blackberry</name>
    <dbReference type="NCBI Taxonomy" id="59490"/>
    <lineage>
        <taxon>Eukaryota</taxon>
        <taxon>Viridiplantae</taxon>
        <taxon>Streptophyta</taxon>
        <taxon>Embryophyta</taxon>
        <taxon>Tracheophyta</taxon>
        <taxon>Spermatophyta</taxon>
        <taxon>Magnoliopsida</taxon>
        <taxon>eudicotyledons</taxon>
        <taxon>Gunneridae</taxon>
        <taxon>Pentapetalae</taxon>
        <taxon>rosids</taxon>
        <taxon>fabids</taxon>
        <taxon>Rosales</taxon>
        <taxon>Rosaceae</taxon>
        <taxon>Rosoideae</taxon>
        <taxon>Rosoideae incertae sedis</taxon>
        <taxon>Rubus</taxon>
    </lineage>
</organism>
<dbReference type="PANTHER" id="PTHR43482:SF1">
    <property type="entry name" value="PROTEIN AST1-RELATED"/>
    <property type="match status" value="1"/>
</dbReference>